<dbReference type="CDD" id="cd07185">
    <property type="entry name" value="OmpA_C-like"/>
    <property type="match status" value="1"/>
</dbReference>
<dbReference type="GO" id="GO:0009279">
    <property type="term" value="C:cell outer membrane"/>
    <property type="evidence" value="ECO:0007669"/>
    <property type="project" value="UniProtKB-SubCell"/>
</dbReference>
<sequence>MSHAKPTLATRLVGYKRLSAVATGLIAALASAQPRGLVSFELERLELNPNGRGSLVMGTGELLPGGAFRLSVAGHYEKNPLMLYSDMSPVGAVVGDRATAHLLLAWTPLRWLELGAHVPLVAWQRGDDLSGRGIGAPATTGLGTPSAQVRVGLLAQRREAPLDLALELGVGLPVGSVDTLSRDNAFRLSPKLSLGRRFGGLRAGVEAGVLLRPSTVLIDDGAVQDELGNEVRLGAVVATTGKGLRGELNVRGTIPLTQQQKSLEVLLGVRLPLGSAAELYALGGPGFGDTTGTPFFRALLGVAFGGMEPEIERGGARDDDGDGVPNSEDQCPNEPGPAARQGCPVRDTDNDGIVDSADKCPKEPGPAEFQGCPTKDRDGDGINDTEDKCPTEAGPAERQGCPVKDTDGDGIADEQDKCPRETGPASRQGCPVKDTDGDGVVDERDACPTQVGLVELRGCPAKDTDGDTVADHLDNCPTEKGLASNQGCPEQQEQFVEIQKDQLKIKQSVYFATNKAVIKPRSFKMLNQIAKIIQQHPEIEQIVIEGHSDSVGNADFNRKLSLARAESVKTYLVEKGVEASRLQAKGYGPDRPIAPNTNARGRAANRRVVFTIVNTDHK</sequence>
<evidence type="ECO:0000259" key="7">
    <source>
        <dbReference type="PROSITE" id="PS51123"/>
    </source>
</evidence>
<dbReference type="Pfam" id="PF00691">
    <property type="entry name" value="OmpA"/>
    <property type="match status" value="1"/>
</dbReference>
<dbReference type="Gene3D" id="3.30.1330.60">
    <property type="entry name" value="OmpA-like domain"/>
    <property type="match status" value="1"/>
</dbReference>
<dbReference type="PANTHER" id="PTHR30329:SF21">
    <property type="entry name" value="LIPOPROTEIN YIAD-RELATED"/>
    <property type="match status" value="1"/>
</dbReference>
<proteinExistence type="predicted"/>
<dbReference type="AlphaFoldDB" id="A0A1L9AVW1"/>
<keyword evidence="2" id="KW-0732">Signal</keyword>
<feature type="compositionally biased region" description="Basic and acidic residues" evidence="6">
    <location>
        <begin position="374"/>
        <end position="384"/>
    </location>
</feature>
<dbReference type="InterPro" id="IPR006665">
    <property type="entry name" value="OmpA-like"/>
</dbReference>
<evidence type="ECO:0000256" key="4">
    <source>
        <dbReference type="ARBA" id="ARBA00023237"/>
    </source>
</evidence>
<evidence type="ECO:0000256" key="3">
    <source>
        <dbReference type="ARBA" id="ARBA00023136"/>
    </source>
</evidence>
<feature type="domain" description="OmpA-like" evidence="7">
    <location>
        <begin position="498"/>
        <end position="616"/>
    </location>
</feature>
<comment type="caution">
    <text evidence="8">The sequence shown here is derived from an EMBL/GenBank/DDBJ whole genome shotgun (WGS) entry which is preliminary data.</text>
</comment>
<evidence type="ECO:0000313" key="8">
    <source>
        <dbReference type="EMBL" id="OJH34140.1"/>
    </source>
</evidence>
<protein>
    <submittedName>
        <fullName evidence="8">Thrombospondin</fullName>
    </submittedName>
</protein>
<comment type="subcellular location">
    <subcellularLocation>
        <location evidence="1">Cell outer membrane</location>
    </subcellularLocation>
</comment>
<accession>A0A1L9AVW1</accession>
<dbReference type="PRINTS" id="PR01021">
    <property type="entry name" value="OMPADOMAIN"/>
</dbReference>
<dbReference type="InterPro" id="IPR028974">
    <property type="entry name" value="TSP_type-3_rpt"/>
</dbReference>
<dbReference type="Proteomes" id="UP000182229">
    <property type="component" value="Unassembled WGS sequence"/>
</dbReference>
<keyword evidence="9" id="KW-1185">Reference proteome</keyword>
<dbReference type="Gene3D" id="4.10.1080.10">
    <property type="entry name" value="TSP type-3 repeat"/>
    <property type="match status" value="1"/>
</dbReference>
<feature type="compositionally biased region" description="Basic and acidic residues" evidence="6">
    <location>
        <begin position="433"/>
        <end position="444"/>
    </location>
</feature>
<evidence type="ECO:0000313" key="9">
    <source>
        <dbReference type="Proteomes" id="UP000182229"/>
    </source>
</evidence>
<dbReference type="STRING" id="83449.BON30_45090"/>
<evidence type="ECO:0000256" key="2">
    <source>
        <dbReference type="ARBA" id="ARBA00022729"/>
    </source>
</evidence>
<gene>
    <name evidence="8" type="ORF">BON30_45090</name>
</gene>
<dbReference type="Pfam" id="PF02412">
    <property type="entry name" value="TSP_3"/>
    <property type="match status" value="6"/>
</dbReference>
<dbReference type="SUPFAM" id="SSF103647">
    <property type="entry name" value="TSP type-3 repeat"/>
    <property type="match status" value="1"/>
</dbReference>
<dbReference type="SUPFAM" id="SSF103088">
    <property type="entry name" value="OmpA-like"/>
    <property type="match status" value="1"/>
</dbReference>
<dbReference type="PROSITE" id="PS51123">
    <property type="entry name" value="OMPA_2"/>
    <property type="match status" value="1"/>
</dbReference>
<dbReference type="InterPro" id="IPR036737">
    <property type="entry name" value="OmpA-like_sf"/>
</dbReference>
<keyword evidence="4" id="KW-0998">Cell outer membrane</keyword>
<evidence type="ECO:0000256" key="6">
    <source>
        <dbReference type="SAM" id="MobiDB-lite"/>
    </source>
</evidence>
<reference evidence="9" key="1">
    <citation type="submission" date="2016-11" db="EMBL/GenBank/DDBJ databases">
        <authorList>
            <person name="Shukria A."/>
            <person name="Stevens D.C."/>
        </authorList>
    </citation>
    <scope>NUCLEOTIDE SEQUENCE [LARGE SCALE GENOMIC DNA]</scope>
    <source>
        <strain evidence="9">Cbfe23</strain>
    </source>
</reference>
<feature type="region of interest" description="Disordered" evidence="6">
    <location>
        <begin position="310"/>
        <end position="384"/>
    </location>
</feature>
<dbReference type="EMBL" id="MPIN01000022">
    <property type="protein sequence ID" value="OJH34140.1"/>
    <property type="molecule type" value="Genomic_DNA"/>
</dbReference>
<keyword evidence="3 5" id="KW-0472">Membrane</keyword>
<dbReference type="GO" id="GO:0007155">
    <property type="term" value="P:cell adhesion"/>
    <property type="evidence" value="ECO:0007669"/>
    <property type="project" value="InterPro"/>
</dbReference>
<dbReference type="GO" id="GO:0005509">
    <property type="term" value="F:calcium ion binding"/>
    <property type="evidence" value="ECO:0007669"/>
    <property type="project" value="InterPro"/>
</dbReference>
<dbReference type="InterPro" id="IPR003367">
    <property type="entry name" value="Thrombospondin_3-like_rpt"/>
</dbReference>
<dbReference type="OrthoDB" id="5482786at2"/>
<dbReference type="RefSeq" id="WP_071904822.1">
    <property type="nucleotide sequence ID" value="NZ_MPIN01000022.1"/>
</dbReference>
<evidence type="ECO:0000256" key="5">
    <source>
        <dbReference type="PROSITE-ProRule" id="PRU00473"/>
    </source>
</evidence>
<feature type="region of interest" description="Disordered" evidence="6">
    <location>
        <begin position="415"/>
        <end position="444"/>
    </location>
</feature>
<dbReference type="PANTHER" id="PTHR30329">
    <property type="entry name" value="STATOR ELEMENT OF FLAGELLAR MOTOR COMPLEX"/>
    <property type="match status" value="1"/>
</dbReference>
<name>A0A1L9AVW1_9BACT</name>
<dbReference type="InterPro" id="IPR050330">
    <property type="entry name" value="Bact_OuterMem_StrucFunc"/>
</dbReference>
<organism evidence="8 9">
    <name type="scientific">Cystobacter ferrugineus</name>
    <dbReference type="NCBI Taxonomy" id="83449"/>
    <lineage>
        <taxon>Bacteria</taxon>
        <taxon>Pseudomonadati</taxon>
        <taxon>Myxococcota</taxon>
        <taxon>Myxococcia</taxon>
        <taxon>Myxococcales</taxon>
        <taxon>Cystobacterineae</taxon>
        <taxon>Archangiaceae</taxon>
        <taxon>Cystobacter</taxon>
    </lineage>
</organism>
<evidence type="ECO:0000256" key="1">
    <source>
        <dbReference type="ARBA" id="ARBA00004442"/>
    </source>
</evidence>
<dbReference type="InterPro" id="IPR006664">
    <property type="entry name" value="OMP_bac"/>
</dbReference>
<reference evidence="8 9" key="2">
    <citation type="submission" date="2016-12" db="EMBL/GenBank/DDBJ databases">
        <title>Draft Genome Sequence of Cystobacter ferrugineus Strain Cbfe23.</title>
        <authorList>
            <person name="Akbar S."/>
            <person name="Dowd S.E."/>
            <person name="Stevens D.C."/>
        </authorList>
    </citation>
    <scope>NUCLEOTIDE SEQUENCE [LARGE SCALE GENOMIC DNA]</scope>
    <source>
        <strain evidence="8 9">Cbfe23</strain>
    </source>
</reference>